<name>A0A8K0T1R7_9HYPO</name>
<dbReference type="GO" id="GO:0005829">
    <property type="term" value="C:cytosol"/>
    <property type="evidence" value="ECO:0007669"/>
    <property type="project" value="UniProtKB-ARBA"/>
</dbReference>
<evidence type="ECO:0000313" key="7">
    <source>
        <dbReference type="EMBL" id="KAH7323158.1"/>
    </source>
</evidence>
<protein>
    <submittedName>
        <fullName evidence="7">NADP-dependent oxidoreductase domain-containing protein</fullName>
    </submittedName>
</protein>
<dbReference type="AlphaFoldDB" id="A0A8K0T1R7"/>
<dbReference type="InterPro" id="IPR023210">
    <property type="entry name" value="NADP_OxRdtase_dom"/>
</dbReference>
<dbReference type="Proteomes" id="UP000813444">
    <property type="component" value="Unassembled WGS sequence"/>
</dbReference>
<keyword evidence="3" id="KW-0521">NADP</keyword>
<comment type="caution">
    <text evidence="7">The sequence shown here is derived from an EMBL/GenBank/DDBJ whole genome shotgun (WGS) entry which is preliminary data.</text>
</comment>
<dbReference type="EMBL" id="JAGPNK010000004">
    <property type="protein sequence ID" value="KAH7323158.1"/>
    <property type="molecule type" value="Genomic_DNA"/>
</dbReference>
<dbReference type="Pfam" id="PF00248">
    <property type="entry name" value="Aldo_ket_red"/>
    <property type="match status" value="1"/>
</dbReference>
<dbReference type="Gene3D" id="3.20.20.100">
    <property type="entry name" value="NADP-dependent oxidoreductase domain"/>
    <property type="match status" value="1"/>
</dbReference>
<dbReference type="OrthoDB" id="1720422at2759"/>
<evidence type="ECO:0000256" key="3">
    <source>
        <dbReference type="ARBA" id="ARBA00022857"/>
    </source>
</evidence>
<evidence type="ECO:0000256" key="2">
    <source>
        <dbReference type="ARBA" id="ARBA00007905"/>
    </source>
</evidence>
<organism evidence="7 8">
    <name type="scientific">Stachybotrys elegans</name>
    <dbReference type="NCBI Taxonomy" id="80388"/>
    <lineage>
        <taxon>Eukaryota</taxon>
        <taxon>Fungi</taxon>
        <taxon>Dikarya</taxon>
        <taxon>Ascomycota</taxon>
        <taxon>Pezizomycotina</taxon>
        <taxon>Sordariomycetes</taxon>
        <taxon>Hypocreomycetidae</taxon>
        <taxon>Hypocreales</taxon>
        <taxon>Stachybotryaceae</taxon>
        <taxon>Stachybotrys</taxon>
    </lineage>
</organism>
<dbReference type="PANTHER" id="PTHR43364:SF9">
    <property type="entry name" value="OXIDOREDUCTASE"/>
    <property type="match status" value="1"/>
</dbReference>
<feature type="compositionally biased region" description="Polar residues" evidence="5">
    <location>
        <begin position="272"/>
        <end position="283"/>
    </location>
</feature>
<dbReference type="CDD" id="cd19079">
    <property type="entry name" value="AKR_EcYajO-like"/>
    <property type="match status" value="1"/>
</dbReference>
<comment type="pathway">
    <text evidence="1">Secondary metabolite biosynthesis.</text>
</comment>
<comment type="similarity">
    <text evidence="2">Belongs to the aldo/keto reductase family.</text>
</comment>
<dbReference type="InterPro" id="IPR050523">
    <property type="entry name" value="AKR_Detox_Biosynth"/>
</dbReference>
<dbReference type="SUPFAM" id="SSF51430">
    <property type="entry name" value="NAD(P)-linked oxidoreductase"/>
    <property type="match status" value="1"/>
</dbReference>
<dbReference type="InterPro" id="IPR036812">
    <property type="entry name" value="NAD(P)_OxRdtase_dom_sf"/>
</dbReference>
<reference evidence="7" key="1">
    <citation type="journal article" date="2021" name="Nat. Commun.">
        <title>Genetic determinants of endophytism in the Arabidopsis root mycobiome.</title>
        <authorList>
            <person name="Mesny F."/>
            <person name="Miyauchi S."/>
            <person name="Thiergart T."/>
            <person name="Pickel B."/>
            <person name="Atanasova L."/>
            <person name="Karlsson M."/>
            <person name="Huettel B."/>
            <person name="Barry K.W."/>
            <person name="Haridas S."/>
            <person name="Chen C."/>
            <person name="Bauer D."/>
            <person name="Andreopoulos W."/>
            <person name="Pangilinan J."/>
            <person name="LaButti K."/>
            <person name="Riley R."/>
            <person name="Lipzen A."/>
            <person name="Clum A."/>
            <person name="Drula E."/>
            <person name="Henrissat B."/>
            <person name="Kohler A."/>
            <person name="Grigoriev I.V."/>
            <person name="Martin F.M."/>
            <person name="Hacquard S."/>
        </authorList>
    </citation>
    <scope>NUCLEOTIDE SEQUENCE</scope>
    <source>
        <strain evidence="7">MPI-CAGE-CH-0235</strain>
    </source>
</reference>
<feature type="region of interest" description="Disordered" evidence="5">
    <location>
        <begin position="269"/>
        <end position="290"/>
    </location>
</feature>
<evidence type="ECO:0000259" key="6">
    <source>
        <dbReference type="Pfam" id="PF00248"/>
    </source>
</evidence>
<dbReference type="GO" id="GO:0016491">
    <property type="term" value="F:oxidoreductase activity"/>
    <property type="evidence" value="ECO:0007669"/>
    <property type="project" value="UniProtKB-KW"/>
</dbReference>
<sequence length="370" mass="41844">MVKIALGALAKVPVPLKESILRTKTEYRKLGNCGLRVSNPILGGLSLGSSKWLPWVIDEDKALTILKAAYDRGINTWDTANAYSNGESERIMGKALQRFGIPRDKVIIMTKCYRVVCDEENFDISSRVVMHHEMAGRSKDYVNHWGLSRGAIFKAVEDSLKRLNTDYIDVLQIHRFDETVPPEETMRALNDLVRANLVRYLGASSMWTYQFATLQHVAEKHGLTKFVSMQNHYNLLYREEEREMNRYCNETGVALLPWAPLAHGRLARDPQTAPSTLRSSDSKNGALYDQDEGSSHAIISRVQDIAERRGWPMSHVSLAWLNKKVTAPIVGFSSVQRIEEALGAVGKELTAEEEAYLEELYIPQRIQGHE</sequence>
<dbReference type="FunFam" id="3.20.20.100:FF:000004">
    <property type="entry name" value="Oxidoreductase, aldo/keto reductase"/>
    <property type="match status" value="1"/>
</dbReference>
<accession>A0A8K0T1R7</accession>
<evidence type="ECO:0000313" key="8">
    <source>
        <dbReference type="Proteomes" id="UP000813444"/>
    </source>
</evidence>
<gene>
    <name evidence="7" type="ORF">B0I35DRAFT_390222</name>
</gene>
<evidence type="ECO:0000256" key="1">
    <source>
        <dbReference type="ARBA" id="ARBA00005179"/>
    </source>
</evidence>
<proteinExistence type="inferred from homology"/>
<evidence type="ECO:0000256" key="4">
    <source>
        <dbReference type="ARBA" id="ARBA00023002"/>
    </source>
</evidence>
<keyword evidence="8" id="KW-1185">Reference proteome</keyword>
<evidence type="ECO:0000256" key="5">
    <source>
        <dbReference type="SAM" id="MobiDB-lite"/>
    </source>
</evidence>
<keyword evidence="4" id="KW-0560">Oxidoreductase</keyword>
<feature type="domain" description="NADP-dependent oxidoreductase" evidence="6">
    <location>
        <begin position="42"/>
        <end position="361"/>
    </location>
</feature>
<dbReference type="PANTHER" id="PTHR43364">
    <property type="entry name" value="NADH-SPECIFIC METHYLGLYOXAL REDUCTASE-RELATED"/>
    <property type="match status" value="1"/>
</dbReference>